<dbReference type="GO" id="GO:0055129">
    <property type="term" value="P:L-proline biosynthetic process"/>
    <property type="evidence" value="ECO:0007669"/>
    <property type="project" value="UniProtKB-UniRule"/>
</dbReference>
<keyword evidence="2" id="KW-0028">Amino-acid biosynthesis</keyword>
<dbReference type="Pfam" id="PF14748">
    <property type="entry name" value="P5CR_dimer"/>
    <property type="match status" value="1"/>
</dbReference>
<name>A0A0U2ILQ9_9BACL</name>
<dbReference type="InterPro" id="IPR036291">
    <property type="entry name" value="NAD(P)-bd_dom_sf"/>
</dbReference>
<evidence type="ECO:0000256" key="3">
    <source>
        <dbReference type="PIRSR" id="PIRSR000193-1"/>
    </source>
</evidence>
<feature type="binding site" evidence="3">
    <location>
        <begin position="6"/>
        <end position="11"/>
    </location>
    <ligand>
        <name>NADP(+)</name>
        <dbReference type="ChEBI" id="CHEBI:58349"/>
    </ligand>
</feature>
<dbReference type="PROSITE" id="PS00521">
    <property type="entry name" value="P5CR"/>
    <property type="match status" value="1"/>
</dbReference>
<organism evidence="4 5">
    <name type="scientific">Paenibacillus naphthalenovorans</name>
    <dbReference type="NCBI Taxonomy" id="162209"/>
    <lineage>
        <taxon>Bacteria</taxon>
        <taxon>Bacillati</taxon>
        <taxon>Bacillota</taxon>
        <taxon>Bacilli</taxon>
        <taxon>Bacillales</taxon>
        <taxon>Paenibacillaceae</taxon>
        <taxon>Paenibacillus</taxon>
    </lineage>
</organism>
<accession>A0A0U2ILQ9</accession>
<dbReference type="GO" id="GO:0005737">
    <property type="term" value="C:cytoplasm"/>
    <property type="evidence" value="ECO:0007669"/>
    <property type="project" value="UniProtKB-SubCell"/>
</dbReference>
<dbReference type="KEGG" id="pnp:IJ22_08770"/>
<dbReference type="PANTHER" id="PTHR11645:SF51">
    <property type="entry name" value="COME OPERON PROTEIN 4"/>
    <property type="match status" value="1"/>
</dbReference>
<dbReference type="PIRSF" id="PIRSF000193">
    <property type="entry name" value="Pyrrol-5-carb_rd"/>
    <property type="match status" value="1"/>
</dbReference>
<dbReference type="OrthoDB" id="9805754at2"/>
<comment type="function">
    <text evidence="2">Catalyzes the reduction of 1-pyrroline-5-carboxylate (PCA) to L-proline.</text>
</comment>
<dbReference type="UniPathway" id="UPA00098">
    <property type="reaction ID" value="UER00361"/>
</dbReference>
<dbReference type="SUPFAM" id="SSF51735">
    <property type="entry name" value="NAD(P)-binding Rossmann-fold domains"/>
    <property type="match status" value="1"/>
</dbReference>
<dbReference type="STRING" id="162209.IJ22_08770"/>
<comment type="catalytic activity">
    <reaction evidence="2">
        <text>L-proline + NADP(+) = (S)-1-pyrroline-5-carboxylate + NADPH + 2 H(+)</text>
        <dbReference type="Rhea" id="RHEA:14109"/>
        <dbReference type="ChEBI" id="CHEBI:15378"/>
        <dbReference type="ChEBI" id="CHEBI:17388"/>
        <dbReference type="ChEBI" id="CHEBI:57783"/>
        <dbReference type="ChEBI" id="CHEBI:58349"/>
        <dbReference type="ChEBI" id="CHEBI:60039"/>
        <dbReference type="EC" id="1.5.1.2"/>
    </reaction>
</comment>
<comment type="subcellular location">
    <subcellularLocation>
        <location evidence="2">Cytoplasm</location>
    </subcellularLocation>
</comment>
<evidence type="ECO:0000313" key="5">
    <source>
        <dbReference type="Proteomes" id="UP000061660"/>
    </source>
</evidence>
<proteinExistence type="inferred from homology"/>
<dbReference type="EC" id="1.5.1.2" evidence="2"/>
<feature type="binding site" evidence="3">
    <location>
        <position position="56"/>
    </location>
    <ligand>
        <name>NADPH</name>
        <dbReference type="ChEBI" id="CHEBI:57783"/>
    </ligand>
</feature>
<evidence type="ECO:0000256" key="2">
    <source>
        <dbReference type="HAMAP-Rule" id="MF_01925"/>
    </source>
</evidence>
<comment type="catalytic activity">
    <reaction evidence="2">
        <text>L-proline + NAD(+) = (S)-1-pyrroline-5-carboxylate + NADH + 2 H(+)</text>
        <dbReference type="Rhea" id="RHEA:14105"/>
        <dbReference type="ChEBI" id="CHEBI:15378"/>
        <dbReference type="ChEBI" id="CHEBI:17388"/>
        <dbReference type="ChEBI" id="CHEBI:57540"/>
        <dbReference type="ChEBI" id="CHEBI:57945"/>
        <dbReference type="ChEBI" id="CHEBI:60039"/>
        <dbReference type="EC" id="1.5.1.2"/>
    </reaction>
</comment>
<keyword evidence="2 3" id="KW-0521">NADP</keyword>
<sequence length="293" mass="32026">MRVGFIGTGSMGSMLIETFIRSGAVNPENVVATNRTIAKAELLAANYPGLQVARSNKEAASQADLLFICVKPLEFKDVIEEIQALLTPEQIIVSITSPVLIRHLEALLPCKIAKVIPSITNHVLSGATLCIYGDRMKAEDQKRLENLLSRVSAPIRISEEHTRISSDLSSCGPAFLAFFIQKYIQAAVSATGISEEEATRLASEMTLGTGKLLTDGGFTPAALQQRVAVPGGITEEGLRIMEKELCSVFYDLIRTTHAKYEEDLEKVEARFFGTKADEERDAFTSFPYEPPCP</sequence>
<dbReference type="InterPro" id="IPR028939">
    <property type="entry name" value="P5C_Rdtase_cat_N"/>
</dbReference>
<dbReference type="EMBL" id="CP013652">
    <property type="protein sequence ID" value="ALS21259.1"/>
    <property type="molecule type" value="Genomic_DNA"/>
</dbReference>
<dbReference type="Proteomes" id="UP000061660">
    <property type="component" value="Chromosome"/>
</dbReference>
<dbReference type="Pfam" id="PF03807">
    <property type="entry name" value="F420_oxidored"/>
    <property type="match status" value="1"/>
</dbReference>
<dbReference type="AlphaFoldDB" id="A0A0U2ILQ9"/>
<dbReference type="Gene3D" id="1.10.3730.10">
    <property type="entry name" value="ProC C-terminal domain-like"/>
    <property type="match status" value="1"/>
</dbReference>
<protein>
    <recommendedName>
        <fullName evidence="2">Pyrroline-5-carboxylate reductase</fullName>
        <shortName evidence="2">P5C reductase</shortName>
        <shortName evidence="2">P5CR</shortName>
        <ecNumber evidence="2">1.5.1.2</ecNumber>
    </recommendedName>
    <alternativeName>
        <fullName evidence="2">PCA reductase</fullName>
    </alternativeName>
</protein>
<dbReference type="PATRIC" id="fig|162209.4.peg.936"/>
<keyword evidence="2" id="KW-0641">Proline biosynthesis</keyword>
<reference evidence="4 5" key="2">
    <citation type="journal article" date="2016" name="Genome Announc.">
        <title>Complete Genome Sequences of Two Interactive Moderate Thermophiles, Paenibacillus napthalenovorans 32O-Y and Paenibacillus sp. 32O-W.</title>
        <authorList>
            <person name="Butler R.R.III."/>
            <person name="Wang J."/>
            <person name="Stark B.C."/>
            <person name="Pombert J.F."/>
        </authorList>
    </citation>
    <scope>NUCLEOTIDE SEQUENCE [LARGE SCALE GENOMIC DNA]</scope>
    <source>
        <strain evidence="4 5">32O-Y</strain>
    </source>
</reference>
<comment type="similarity">
    <text evidence="1 2">Belongs to the pyrroline-5-carboxylate reductase family.</text>
</comment>
<reference evidence="5" key="1">
    <citation type="submission" date="2015-12" db="EMBL/GenBank/DDBJ databases">
        <title>Complete genome sequences of two moderately thermophilic Paenibacillus species.</title>
        <authorList>
            <person name="Butler R.III."/>
            <person name="Wang J."/>
            <person name="Stark B.C."/>
            <person name="Pombert J.-F."/>
        </authorList>
    </citation>
    <scope>NUCLEOTIDE SEQUENCE [LARGE SCALE GENOMIC DNA]</scope>
    <source>
        <strain evidence="5">32O-Y</strain>
    </source>
</reference>
<keyword evidence="2" id="KW-0963">Cytoplasm</keyword>
<comment type="pathway">
    <text evidence="2">Amino-acid biosynthesis; L-proline biosynthesis; L-proline from L-glutamate 5-semialdehyde: step 1/1.</text>
</comment>
<dbReference type="GO" id="GO:0004735">
    <property type="term" value="F:pyrroline-5-carboxylate reductase activity"/>
    <property type="evidence" value="ECO:0007669"/>
    <property type="project" value="UniProtKB-UniRule"/>
</dbReference>
<keyword evidence="2" id="KW-0560">Oxidoreductase</keyword>
<evidence type="ECO:0000256" key="1">
    <source>
        <dbReference type="ARBA" id="ARBA00005525"/>
    </source>
</evidence>
<dbReference type="NCBIfam" id="NF005814">
    <property type="entry name" value="PRK07680.1"/>
    <property type="match status" value="1"/>
</dbReference>
<dbReference type="InterPro" id="IPR053790">
    <property type="entry name" value="P5CR-like_CS"/>
</dbReference>
<dbReference type="Gene3D" id="3.40.50.720">
    <property type="entry name" value="NAD(P)-binding Rossmann-like Domain"/>
    <property type="match status" value="1"/>
</dbReference>
<dbReference type="InterPro" id="IPR008927">
    <property type="entry name" value="6-PGluconate_DH-like_C_sf"/>
</dbReference>
<evidence type="ECO:0000313" key="4">
    <source>
        <dbReference type="EMBL" id="ALS21259.1"/>
    </source>
</evidence>
<dbReference type="RefSeq" id="WP_062407490.1">
    <property type="nucleotide sequence ID" value="NZ_BJCS01000006.1"/>
</dbReference>
<dbReference type="SUPFAM" id="SSF48179">
    <property type="entry name" value="6-phosphogluconate dehydrogenase C-terminal domain-like"/>
    <property type="match status" value="1"/>
</dbReference>
<keyword evidence="5" id="KW-1185">Reference proteome</keyword>
<dbReference type="PANTHER" id="PTHR11645">
    <property type="entry name" value="PYRROLINE-5-CARBOXYLATE REDUCTASE"/>
    <property type="match status" value="1"/>
</dbReference>
<gene>
    <name evidence="2" type="primary">proC</name>
    <name evidence="4" type="ORF">IJ22_08770</name>
</gene>
<dbReference type="InterPro" id="IPR000304">
    <property type="entry name" value="Pyrroline-COOH_reductase"/>
</dbReference>
<dbReference type="InterPro" id="IPR029036">
    <property type="entry name" value="P5CR_dimer"/>
</dbReference>
<dbReference type="HAMAP" id="MF_01925">
    <property type="entry name" value="P5C_reductase"/>
    <property type="match status" value="1"/>
</dbReference>